<dbReference type="Proteomes" id="UP001212042">
    <property type="component" value="Unassembled WGS sequence"/>
</dbReference>
<proteinExistence type="predicted"/>
<sequence length="160" mass="17505">MLAAYIDTEFTSLNRYTARLISLALVVQGGPEFYVELTDNWDEADCSGFVCEIVLPQLDLDTYGRMTEQARLELGQFLQALGDVKIASDAPSWDWPLLLELAGPAGLPASVQAEPLDLNLLDLGATHALDEPPHHALLDARLLADMVGRSSSIFTRSAYK</sequence>
<dbReference type="InterPro" id="IPR036397">
    <property type="entry name" value="RNaseH_sf"/>
</dbReference>
<dbReference type="EMBL" id="JAQJZJ010000006">
    <property type="protein sequence ID" value="MDA7087671.1"/>
    <property type="molecule type" value="Genomic_DNA"/>
</dbReference>
<protein>
    <submittedName>
        <fullName evidence="1">Uncharacterized protein</fullName>
    </submittedName>
</protein>
<dbReference type="Gene3D" id="3.30.420.10">
    <property type="entry name" value="Ribonuclease H-like superfamily/Ribonuclease H"/>
    <property type="match status" value="1"/>
</dbReference>
<dbReference type="RefSeq" id="WP_271348544.1">
    <property type="nucleotide sequence ID" value="NZ_JAQJZJ010000006.1"/>
</dbReference>
<keyword evidence="2" id="KW-1185">Reference proteome</keyword>
<dbReference type="InterPro" id="IPR012337">
    <property type="entry name" value="RNaseH-like_sf"/>
</dbReference>
<comment type="caution">
    <text evidence="1">The sequence shown here is derived from an EMBL/GenBank/DDBJ whole genome shotgun (WGS) entry which is preliminary data.</text>
</comment>
<evidence type="ECO:0000313" key="2">
    <source>
        <dbReference type="Proteomes" id="UP001212042"/>
    </source>
</evidence>
<gene>
    <name evidence="1" type="ORF">PH586_14870</name>
</gene>
<accession>A0ABT4XHI0</accession>
<reference evidence="1 2" key="1">
    <citation type="submission" date="2023-01" db="EMBL/GenBank/DDBJ databases">
        <title>Pseudomonas SA3-5T sp. nov., isolated from tidal flat sediment.</title>
        <authorList>
            <person name="Kim H.S."/>
            <person name="Kim J.-S."/>
            <person name="Suh M.K."/>
            <person name="Eom M.K."/>
            <person name="Lee J.-S."/>
        </authorList>
    </citation>
    <scope>NUCLEOTIDE SEQUENCE [LARGE SCALE GENOMIC DNA]</scope>
    <source>
        <strain evidence="1 2">SA3-5</strain>
    </source>
</reference>
<name>A0ABT4XHI0_9PSED</name>
<dbReference type="SUPFAM" id="SSF53098">
    <property type="entry name" value="Ribonuclease H-like"/>
    <property type="match status" value="1"/>
</dbReference>
<organism evidence="1 2">
    <name type="scientific">Pseudomonas aestuarii</name>
    <dbReference type="NCBI Taxonomy" id="3018340"/>
    <lineage>
        <taxon>Bacteria</taxon>
        <taxon>Pseudomonadati</taxon>
        <taxon>Pseudomonadota</taxon>
        <taxon>Gammaproteobacteria</taxon>
        <taxon>Pseudomonadales</taxon>
        <taxon>Pseudomonadaceae</taxon>
        <taxon>Pseudomonas</taxon>
    </lineage>
</organism>
<evidence type="ECO:0000313" key="1">
    <source>
        <dbReference type="EMBL" id="MDA7087671.1"/>
    </source>
</evidence>